<reference evidence="1 2" key="1">
    <citation type="journal article" date="2013" name="Curr. Biol.">
        <title>The Genome of the Foraminiferan Reticulomyxa filosa.</title>
        <authorList>
            <person name="Glockner G."/>
            <person name="Hulsmann N."/>
            <person name="Schleicher M."/>
            <person name="Noegel A.A."/>
            <person name="Eichinger L."/>
            <person name="Gallinger C."/>
            <person name="Pawlowski J."/>
            <person name="Sierra R."/>
            <person name="Euteneuer U."/>
            <person name="Pillet L."/>
            <person name="Moustafa A."/>
            <person name="Platzer M."/>
            <person name="Groth M."/>
            <person name="Szafranski K."/>
            <person name="Schliwa M."/>
        </authorList>
    </citation>
    <scope>NUCLEOTIDE SEQUENCE [LARGE SCALE GENOMIC DNA]</scope>
</reference>
<name>X6P1D5_RETFI</name>
<comment type="caution">
    <text evidence="1">The sequence shown here is derived from an EMBL/GenBank/DDBJ whole genome shotgun (WGS) entry which is preliminary data.</text>
</comment>
<dbReference type="EMBL" id="ASPP01004595">
    <property type="protein sequence ID" value="ETO31938.1"/>
    <property type="molecule type" value="Genomic_DNA"/>
</dbReference>
<evidence type="ECO:0000313" key="2">
    <source>
        <dbReference type="Proteomes" id="UP000023152"/>
    </source>
</evidence>
<evidence type="ECO:0000313" key="1">
    <source>
        <dbReference type="EMBL" id="ETO31938.1"/>
    </source>
</evidence>
<sequence>MWKYVQCPQFCNNVRRLSLVQFKNSRICIFKSTLIIDPMQSNESIHTLYTLIFKSKYRFNERKKMFLKKKGSLRIARDNEGDEIVYMVDLIFLKKHSDLEVSKQWLGCGCWTLQKFMITIRFDWDRYVGNVELLQLYILFVQNSVFVPICPFDSDVHIIVYFSLANAQINLQILFDIAISYDMAQFKLNMDGRGWLNKWTGQLRLLATKNQSSLHGLAPALMVIEALFAQIRMCDNTPDEQSNCESVVMTILFCTSALLAKAWSTKALMVPTPLTPTISHQQSLKSTHDQAPIQHSYTKCKSLLEFGNDLEFRL</sequence>
<organism evidence="1 2">
    <name type="scientific">Reticulomyxa filosa</name>
    <dbReference type="NCBI Taxonomy" id="46433"/>
    <lineage>
        <taxon>Eukaryota</taxon>
        <taxon>Sar</taxon>
        <taxon>Rhizaria</taxon>
        <taxon>Retaria</taxon>
        <taxon>Foraminifera</taxon>
        <taxon>Monothalamids</taxon>
        <taxon>Reticulomyxidae</taxon>
        <taxon>Reticulomyxa</taxon>
    </lineage>
</organism>
<gene>
    <name evidence="1" type="ORF">RFI_05179</name>
</gene>
<proteinExistence type="predicted"/>
<dbReference type="Proteomes" id="UP000023152">
    <property type="component" value="Unassembled WGS sequence"/>
</dbReference>
<dbReference type="AlphaFoldDB" id="X6P1D5"/>
<protein>
    <submittedName>
        <fullName evidence="1">Uncharacterized protein</fullName>
    </submittedName>
</protein>
<accession>X6P1D5</accession>
<keyword evidence="2" id="KW-1185">Reference proteome</keyword>